<feature type="binding site" evidence="3">
    <location>
        <position position="307"/>
    </location>
    <ligand>
        <name>Zn(2+)</name>
        <dbReference type="ChEBI" id="CHEBI:29105"/>
        <label>2</label>
    </ligand>
</feature>
<feature type="binding site" evidence="3">
    <location>
        <position position="303"/>
    </location>
    <ligand>
        <name>Zn(2+)</name>
        <dbReference type="ChEBI" id="CHEBI:29105"/>
        <label>2</label>
    </ligand>
</feature>
<feature type="chain" id="PRO_5034380642" evidence="5">
    <location>
        <begin position="21"/>
        <end position="478"/>
    </location>
</feature>
<protein>
    <submittedName>
        <fullName evidence="7">Alkaline phosphatase</fullName>
        <ecNumber evidence="7">3.1.3.1</ecNumber>
    </submittedName>
</protein>
<evidence type="ECO:0000256" key="1">
    <source>
        <dbReference type="ARBA" id="ARBA00022553"/>
    </source>
</evidence>
<proteinExistence type="inferred from homology"/>
<dbReference type="PRINTS" id="PR00113">
    <property type="entry name" value="ALKPHPHTASE"/>
</dbReference>
<dbReference type="PANTHER" id="PTHR11596:SF5">
    <property type="entry name" value="ALKALINE PHOSPHATASE"/>
    <property type="match status" value="1"/>
</dbReference>
<feature type="binding site" evidence="3">
    <location>
        <position position="38"/>
    </location>
    <ligand>
        <name>Mg(2+)</name>
        <dbReference type="ChEBI" id="CHEBI:18420"/>
    </ligand>
</feature>
<name>A0A8B6X6A7_9BURK</name>
<feature type="binding site" evidence="3">
    <location>
        <position position="38"/>
    </location>
    <ligand>
        <name>Zn(2+)</name>
        <dbReference type="ChEBI" id="CHEBI:29105"/>
        <label>2</label>
    </ligand>
</feature>
<keyword evidence="5" id="KW-0732">Signal</keyword>
<feature type="active site" description="Phosphoserine intermediate" evidence="2">
    <location>
        <position position="82"/>
    </location>
</feature>
<dbReference type="PROSITE" id="PS51257">
    <property type="entry name" value="PROKAR_LIPOPROTEIN"/>
    <property type="match status" value="1"/>
</dbReference>
<feature type="binding site" evidence="3">
    <location>
        <position position="157"/>
    </location>
    <ligand>
        <name>Mg(2+)</name>
        <dbReference type="ChEBI" id="CHEBI:18420"/>
    </ligand>
</feature>
<evidence type="ECO:0000256" key="2">
    <source>
        <dbReference type="PIRSR" id="PIRSR601952-1"/>
    </source>
</evidence>
<dbReference type="InterPro" id="IPR001952">
    <property type="entry name" value="Alkaline_phosphatase"/>
</dbReference>
<dbReference type="CDD" id="cd16012">
    <property type="entry name" value="ALP"/>
    <property type="match status" value="1"/>
</dbReference>
<feature type="binding site" evidence="3">
    <location>
        <position position="159"/>
    </location>
    <ligand>
        <name>Mg(2+)</name>
        <dbReference type="ChEBI" id="CHEBI:18420"/>
    </ligand>
</feature>
<dbReference type="GO" id="GO:0046872">
    <property type="term" value="F:metal ion binding"/>
    <property type="evidence" value="ECO:0007669"/>
    <property type="project" value="UniProtKB-KW"/>
</dbReference>
<dbReference type="AlphaFoldDB" id="A0A8B6X6A7"/>
<comment type="similarity">
    <text evidence="4">Belongs to the alkaline phosphatase family.</text>
</comment>
<reference evidence="7" key="3">
    <citation type="submission" date="2025-08" db="UniProtKB">
        <authorList>
            <consortium name="RefSeq"/>
        </authorList>
    </citation>
    <scope>IDENTIFICATION</scope>
</reference>
<keyword evidence="1" id="KW-0597">Phosphoprotein</keyword>
<comment type="cofactor">
    <cofactor evidence="3">
        <name>Zn(2+)</name>
        <dbReference type="ChEBI" id="CHEBI:29105"/>
    </cofactor>
    <text evidence="3">Binds 2 Zn(2+) ions.</text>
</comment>
<evidence type="ECO:0000256" key="4">
    <source>
        <dbReference type="RuleBase" id="RU003946"/>
    </source>
</evidence>
<keyword evidence="3" id="KW-0862">Zinc</keyword>
<dbReference type="PANTHER" id="PTHR11596">
    <property type="entry name" value="ALKALINE PHOSPHATASE"/>
    <property type="match status" value="1"/>
</dbReference>
<feature type="binding site" evidence="3">
    <location>
        <position position="442"/>
    </location>
    <ligand>
        <name>Zn(2+)</name>
        <dbReference type="ChEBI" id="CHEBI:29105"/>
        <label>2</label>
    </ligand>
</feature>
<dbReference type="Proteomes" id="UP000675920">
    <property type="component" value="Unplaced"/>
</dbReference>
<sequence length="478" mass="49884">MKIRLMSALVAGAIALAGCASDNNSEPAPKNVLFFLGDGYGIVPMTAARIYAVGEDGDLAIDSFPETAFIKTFSNDAQVTDSAPSMSAYMTGVKMNNEVVSMSSDTQALDASGNPYISGADSTCPATGNGTPVTTLLELAKAAGRATAVVTTTRVTHATPAATYSHICHRDGENSIAAQLVPGGTGFNSKLADGVDVVLGGGWQHFLAKGDAKGSSRSDSRDLTAELKAKGYTYVNDLAGLNAAPTASGTKLLGLFTKGHMNFDIDRDPTVEPSLAQMTTKAIDIASKNRKGFFLMVEGGRIDQALHPTLARKALQDAKAFDEAITTAIAKMKTIDPELKNTIIVVTADHDHTMVMNGYAARTGKTTDSSPGILGLLKPYTDPSTPAKDADGKPFTTLVFGNGENRVQANRSTMTDLTDATVFDKNYHQEAAVRMPAGSETHGGGDVFLGAMGTGADQFHGTLDNTAVFSLVKKAAGL</sequence>
<dbReference type="EC" id="3.1.3.1" evidence="7"/>
<evidence type="ECO:0000256" key="3">
    <source>
        <dbReference type="PIRSR" id="PIRSR601952-2"/>
    </source>
</evidence>
<feature type="signal peptide" evidence="5">
    <location>
        <begin position="1"/>
        <end position="20"/>
    </location>
</feature>
<evidence type="ECO:0000313" key="7">
    <source>
        <dbReference type="RefSeq" id="WP_028312131.1"/>
    </source>
</evidence>
<organism evidence="6 7">
    <name type="scientific">Derxia gummosa DSM 723</name>
    <dbReference type="NCBI Taxonomy" id="1121388"/>
    <lineage>
        <taxon>Bacteria</taxon>
        <taxon>Pseudomonadati</taxon>
        <taxon>Pseudomonadota</taxon>
        <taxon>Betaproteobacteria</taxon>
        <taxon>Burkholderiales</taxon>
        <taxon>Alcaligenaceae</taxon>
        <taxon>Derxia</taxon>
    </lineage>
</organism>
<keyword evidence="3" id="KW-0479">Metal-binding</keyword>
<keyword evidence="3" id="KW-0460">Magnesium</keyword>
<reference evidence="7" key="2">
    <citation type="journal article" date="2020" name="Gene">
        <title>Alkaline phosphatase: Structure, expression and its function in bone mineralization.</title>
        <authorList>
            <person name="Vimalraj S."/>
        </authorList>
    </citation>
    <scope>NUCLEOTIDE SEQUENCE</scope>
</reference>
<dbReference type="OrthoDB" id="9794455at2"/>
<dbReference type="Gene3D" id="3.40.720.10">
    <property type="entry name" value="Alkaline Phosphatase, subunit A"/>
    <property type="match status" value="1"/>
</dbReference>
<comment type="cofactor">
    <cofactor evidence="3">
        <name>Mg(2+)</name>
        <dbReference type="ChEBI" id="CHEBI:18420"/>
    </cofactor>
    <text evidence="3">Binds 1 Mg(2+) ion.</text>
</comment>
<feature type="binding site" evidence="3">
    <location>
        <position position="298"/>
    </location>
    <ligand>
        <name>Mg(2+)</name>
        <dbReference type="ChEBI" id="CHEBI:18420"/>
    </ligand>
</feature>
<dbReference type="SUPFAM" id="SSF53649">
    <property type="entry name" value="Alkaline phosphatase-like"/>
    <property type="match status" value="1"/>
</dbReference>
<accession>A0A8B6X6A7</accession>
<feature type="binding site" evidence="3">
    <location>
        <position position="349"/>
    </location>
    <ligand>
        <name>Zn(2+)</name>
        <dbReference type="ChEBI" id="CHEBI:29105"/>
        <label>1</label>
    </ligand>
</feature>
<feature type="binding site" evidence="3">
    <location>
        <position position="350"/>
    </location>
    <ligand>
        <name>Zn(2+)</name>
        <dbReference type="ChEBI" id="CHEBI:29105"/>
        <label>2</label>
    </ligand>
</feature>
<dbReference type="Pfam" id="PF00245">
    <property type="entry name" value="Alk_phosphatase"/>
    <property type="match status" value="1"/>
</dbReference>
<dbReference type="RefSeq" id="WP_028312131.1">
    <property type="nucleotide sequence ID" value="NZ_AXWS01000014.1"/>
</dbReference>
<reference evidence="7" key="1">
    <citation type="journal article" date="2014" name="Indian J. Clin. Biochem.">
        <title>Alkaline phosphatase: an overview.</title>
        <authorList>
            <person name="Sharma U."/>
            <person name="Pal D."/>
            <person name="Prasad R."/>
        </authorList>
    </citation>
    <scope>NUCLEOTIDE SEQUENCE</scope>
</reference>
<dbReference type="SMART" id="SM00098">
    <property type="entry name" value="alkPPc"/>
    <property type="match status" value="1"/>
</dbReference>
<evidence type="ECO:0000313" key="6">
    <source>
        <dbReference type="Proteomes" id="UP000675920"/>
    </source>
</evidence>
<dbReference type="InterPro" id="IPR017850">
    <property type="entry name" value="Alkaline_phosphatase_core_sf"/>
</dbReference>
<dbReference type="GO" id="GO:0004035">
    <property type="term" value="F:alkaline phosphatase activity"/>
    <property type="evidence" value="ECO:0007669"/>
    <property type="project" value="UniProtKB-EC"/>
</dbReference>
<evidence type="ECO:0000256" key="5">
    <source>
        <dbReference type="SAM" id="SignalP"/>
    </source>
</evidence>
<keyword evidence="6" id="KW-1185">Reference proteome</keyword>